<dbReference type="PANTHER" id="PTHR37477">
    <property type="entry name" value="COBALT-PRECORRIN-5A HYDROLASE"/>
    <property type="match status" value="1"/>
</dbReference>
<dbReference type="AlphaFoldDB" id="A0A3R7VTI2"/>
<dbReference type="InterPro" id="IPR052553">
    <property type="entry name" value="CbiG_hydrolase"/>
</dbReference>
<dbReference type="EMBL" id="QZAB01000308">
    <property type="protein sequence ID" value="RQD85325.1"/>
    <property type="molecule type" value="Genomic_DNA"/>
</dbReference>
<name>A0A3R7VTI2_9EURY</name>
<evidence type="ECO:0000259" key="1">
    <source>
        <dbReference type="Pfam" id="PF01890"/>
    </source>
</evidence>
<feature type="domain" description="CobE/GbiG C-terminal" evidence="1">
    <location>
        <begin position="6"/>
        <end position="121"/>
    </location>
</feature>
<dbReference type="SUPFAM" id="SSF159664">
    <property type="entry name" value="CobE/GbiG C-terminal domain-like"/>
    <property type="match status" value="1"/>
</dbReference>
<sequence>MDNSMIVIGLGARKGVDSKEVIDAIGEAISESGHHISQVKYLASAKLKENESGLIEASHILGIELKFIPHDVLNNYNIPTPSQANRFGLIGVAEPAALALSQNKKLVFKKRVYGRITVAIAE</sequence>
<dbReference type="GO" id="GO:0009236">
    <property type="term" value="P:cobalamin biosynthetic process"/>
    <property type="evidence" value="ECO:0007669"/>
    <property type="project" value="InterPro"/>
</dbReference>
<dbReference type="Gene3D" id="3.30.420.180">
    <property type="entry name" value="CobE/GbiG C-terminal domain"/>
    <property type="match status" value="1"/>
</dbReference>
<dbReference type="InterPro" id="IPR036518">
    <property type="entry name" value="CobE/GbiG_C_sf"/>
</dbReference>
<dbReference type="Proteomes" id="UP000284763">
    <property type="component" value="Unassembled WGS sequence"/>
</dbReference>
<protein>
    <submittedName>
        <fullName evidence="2">Cobalamin biosynthesis protein</fullName>
    </submittedName>
</protein>
<organism evidence="2 3">
    <name type="scientific">Methanosalsum natronophilum</name>
    <dbReference type="NCBI Taxonomy" id="768733"/>
    <lineage>
        <taxon>Archaea</taxon>
        <taxon>Methanobacteriati</taxon>
        <taxon>Methanobacteriota</taxon>
        <taxon>Stenosarchaea group</taxon>
        <taxon>Methanomicrobia</taxon>
        <taxon>Methanosarcinales</taxon>
        <taxon>Methanosarcinaceae</taxon>
        <taxon>Methanosalsum</taxon>
    </lineage>
</organism>
<evidence type="ECO:0000313" key="3">
    <source>
        <dbReference type="Proteomes" id="UP000284763"/>
    </source>
</evidence>
<dbReference type="Pfam" id="PF01890">
    <property type="entry name" value="CbiG_C"/>
    <property type="match status" value="1"/>
</dbReference>
<evidence type="ECO:0000313" key="2">
    <source>
        <dbReference type="EMBL" id="RQD85325.1"/>
    </source>
</evidence>
<reference evidence="2 3" key="1">
    <citation type="submission" date="2018-08" db="EMBL/GenBank/DDBJ databases">
        <title>The metabolism and importance of syntrophic acetate oxidation coupled to methane or sulfide production in haloalkaline environments.</title>
        <authorList>
            <person name="Timmers P.H.A."/>
            <person name="Vavourakis C.D."/>
            <person name="Sorokin D.Y."/>
            <person name="Sinninghe Damste J.S."/>
            <person name="Muyzer G."/>
            <person name="Stams A.J.M."/>
            <person name="Plugge C.M."/>
        </authorList>
    </citation>
    <scope>NUCLEOTIDE SEQUENCE [LARGE SCALE GENOMIC DNA]</scope>
    <source>
        <strain evidence="2">MSAO_Arc3</strain>
    </source>
</reference>
<comment type="caution">
    <text evidence="2">The sequence shown here is derived from an EMBL/GenBank/DDBJ whole genome shotgun (WGS) entry which is preliminary data.</text>
</comment>
<dbReference type="InterPro" id="IPR002750">
    <property type="entry name" value="CobE/GbiG_C"/>
</dbReference>
<proteinExistence type="predicted"/>
<accession>A0A3R7VTI2</accession>
<gene>
    <name evidence="2" type="ORF">D5R95_04870</name>
</gene>
<dbReference type="PANTHER" id="PTHR37477:SF1">
    <property type="entry name" value="COBALT-PRECORRIN-5A HYDROLASE"/>
    <property type="match status" value="1"/>
</dbReference>